<dbReference type="SUPFAM" id="SSF160574">
    <property type="entry name" value="BT0923-like"/>
    <property type="match status" value="1"/>
</dbReference>
<protein>
    <recommendedName>
        <fullName evidence="4">PepSY-like beta-lactamase-inhibitor</fullName>
    </recommendedName>
</protein>
<organism evidence="2 3">
    <name type="scientific">Mucilaginibacter myungsuensis</name>
    <dbReference type="NCBI Taxonomy" id="649104"/>
    <lineage>
        <taxon>Bacteria</taxon>
        <taxon>Pseudomonadati</taxon>
        <taxon>Bacteroidota</taxon>
        <taxon>Sphingobacteriia</taxon>
        <taxon>Sphingobacteriales</taxon>
        <taxon>Sphingobacteriaceae</taxon>
        <taxon>Mucilaginibacter</taxon>
    </lineage>
</organism>
<proteinExistence type="predicted"/>
<evidence type="ECO:0000256" key="1">
    <source>
        <dbReference type="SAM" id="SignalP"/>
    </source>
</evidence>
<gene>
    <name evidence="2" type="ORF">IRJ16_00505</name>
</gene>
<dbReference type="Proteomes" id="UP000622475">
    <property type="component" value="Unassembled WGS sequence"/>
</dbReference>
<feature type="chain" id="PRO_5036736273" description="PepSY-like beta-lactamase-inhibitor" evidence="1">
    <location>
        <begin position="21"/>
        <end position="168"/>
    </location>
</feature>
<reference evidence="2" key="1">
    <citation type="submission" date="2020-10" db="EMBL/GenBank/DDBJ databases">
        <title>Mucilaginibacter mali sp. nov., isolated from rhizosphere soil of apple orchard.</title>
        <authorList>
            <person name="Lee J.-S."/>
            <person name="Kim H.S."/>
            <person name="Kim J.-S."/>
        </authorList>
    </citation>
    <scope>NUCLEOTIDE SEQUENCE</scope>
    <source>
        <strain evidence="2">KCTC 22746</strain>
    </source>
</reference>
<keyword evidence="3" id="KW-1185">Reference proteome</keyword>
<sequence length="168" mass="18110">MKKFILSVAVLATITLSALAADDSKTVKDDSKNVPVTVLNQFNSEFSGAKNVTWTVSDSAPKADFVVDGVSKTAFYNISGDFVGVTQEATINDLPAYGVKQISKLYAGYNTGQVIKFVAEDPEMPNFTNSPLTAPTTTNYYVSLTKGNKEILVQVSVDGTVSYFKKVK</sequence>
<accession>A0A929KUX0</accession>
<evidence type="ECO:0000313" key="2">
    <source>
        <dbReference type="EMBL" id="MBE9660353.1"/>
    </source>
</evidence>
<dbReference type="AlphaFoldDB" id="A0A929KUX0"/>
<dbReference type="RefSeq" id="WP_194109558.1">
    <property type="nucleotide sequence ID" value="NZ_JADFFL010000001.1"/>
</dbReference>
<feature type="signal peptide" evidence="1">
    <location>
        <begin position="1"/>
        <end position="20"/>
    </location>
</feature>
<name>A0A929KUX0_9SPHI</name>
<dbReference type="EMBL" id="JADFFL010000001">
    <property type="protein sequence ID" value="MBE9660353.1"/>
    <property type="molecule type" value="Genomic_DNA"/>
</dbReference>
<evidence type="ECO:0000313" key="3">
    <source>
        <dbReference type="Proteomes" id="UP000622475"/>
    </source>
</evidence>
<comment type="caution">
    <text evidence="2">The sequence shown here is derived from an EMBL/GenBank/DDBJ whole genome shotgun (WGS) entry which is preliminary data.</text>
</comment>
<dbReference type="Gene3D" id="3.10.450.360">
    <property type="match status" value="1"/>
</dbReference>
<evidence type="ECO:0008006" key="4">
    <source>
        <dbReference type="Google" id="ProtNLM"/>
    </source>
</evidence>
<keyword evidence="1" id="KW-0732">Signal</keyword>